<dbReference type="OrthoDB" id="1263690at2"/>
<dbReference type="Proteomes" id="UP000218267">
    <property type="component" value="Chromosome"/>
</dbReference>
<evidence type="ECO:0000313" key="2">
    <source>
        <dbReference type="Proteomes" id="UP000218267"/>
    </source>
</evidence>
<reference evidence="2" key="2">
    <citation type="journal article" date="2020" name="Antonie Van Leeuwenhoek">
        <title>Labilibaculum antarcticum sp. nov., a novel facultative anaerobic, psychrotorelant bacterium isolated from marine sediment of Antarctica.</title>
        <authorList>
            <person name="Watanabe M."/>
            <person name="Kojima H."/>
            <person name="Fukui M."/>
        </authorList>
    </citation>
    <scope>NUCLEOTIDE SEQUENCE [LARGE SCALE GENOMIC DNA]</scope>
    <source>
        <strain evidence="2">SPP2</strain>
    </source>
</reference>
<dbReference type="EMBL" id="AP018042">
    <property type="protein sequence ID" value="BAX80238.1"/>
    <property type="molecule type" value="Genomic_DNA"/>
</dbReference>
<gene>
    <name evidence="1" type="ORF">ALGA_1878</name>
</gene>
<proteinExistence type="predicted"/>
<organism evidence="1 2">
    <name type="scientific">Labilibaculum antarcticum</name>
    <dbReference type="NCBI Taxonomy" id="1717717"/>
    <lineage>
        <taxon>Bacteria</taxon>
        <taxon>Pseudomonadati</taxon>
        <taxon>Bacteroidota</taxon>
        <taxon>Bacteroidia</taxon>
        <taxon>Marinilabiliales</taxon>
        <taxon>Marinifilaceae</taxon>
        <taxon>Labilibaculum</taxon>
    </lineage>
</organism>
<name>A0A1Y1CIL2_9BACT</name>
<dbReference type="Pfam" id="PF20295">
    <property type="entry name" value="MC8"/>
    <property type="match status" value="1"/>
</dbReference>
<dbReference type="AlphaFoldDB" id="A0A1Y1CIL2"/>
<sequence>MIKPTKYTNIDLSILGLSSEILRLLIVDGSLKYNQILGKIIHKKGEEAKENFLLALSFLFLLGKVDYYPEEDVIILTSVNK</sequence>
<dbReference type="InterPro" id="IPR046895">
    <property type="entry name" value="ABC-3C_MC8"/>
</dbReference>
<keyword evidence="2" id="KW-1185">Reference proteome</keyword>
<protein>
    <submittedName>
        <fullName evidence="1">Uncharacterized protein</fullName>
    </submittedName>
</protein>
<dbReference type="KEGG" id="mbas:ALGA_1878"/>
<dbReference type="RefSeq" id="WP_096429100.1">
    <property type="nucleotide sequence ID" value="NZ_AP018042.1"/>
</dbReference>
<evidence type="ECO:0000313" key="1">
    <source>
        <dbReference type="EMBL" id="BAX80238.1"/>
    </source>
</evidence>
<reference evidence="1 2" key="1">
    <citation type="journal article" date="2018" name="Mar. Genomics">
        <title>Complete genome sequence of Marinifilaceae bacterium strain SPP2, isolated from the Antarctic marine sediment.</title>
        <authorList>
            <person name="Watanabe M."/>
            <person name="Kojima H."/>
            <person name="Fukui M."/>
        </authorList>
    </citation>
    <scope>NUCLEOTIDE SEQUENCE [LARGE SCALE GENOMIC DNA]</scope>
    <source>
        <strain evidence="1 2">SPP2</strain>
    </source>
</reference>
<accession>A0A1Y1CIL2</accession>